<dbReference type="InterPro" id="IPR011009">
    <property type="entry name" value="Kinase-like_dom_sf"/>
</dbReference>
<dbReference type="Proteomes" id="UP001162131">
    <property type="component" value="Unassembled WGS sequence"/>
</dbReference>
<keyword evidence="4" id="KW-0547">Nucleotide-binding</keyword>
<evidence type="ECO:0000256" key="4">
    <source>
        <dbReference type="ARBA" id="ARBA00022741"/>
    </source>
</evidence>
<dbReference type="Gene3D" id="1.10.510.10">
    <property type="entry name" value="Transferase(Phosphotransferase) domain 1"/>
    <property type="match status" value="1"/>
</dbReference>
<keyword evidence="2" id="KW-0723">Serine/threonine-protein kinase</keyword>
<dbReference type="InterPro" id="IPR000719">
    <property type="entry name" value="Prot_kinase_dom"/>
</dbReference>
<evidence type="ECO:0000259" key="11">
    <source>
        <dbReference type="PROSITE" id="PS50011"/>
    </source>
</evidence>
<dbReference type="AlphaFoldDB" id="A0AAU9JA91"/>
<evidence type="ECO:0000256" key="9">
    <source>
        <dbReference type="ARBA" id="ARBA00051680"/>
    </source>
</evidence>
<evidence type="ECO:0000256" key="6">
    <source>
        <dbReference type="ARBA" id="ARBA00022840"/>
    </source>
</evidence>
<comment type="catalytic activity">
    <reaction evidence="8">
        <text>L-threonyl-[protein] + ATP = O-phospho-L-threonyl-[protein] + ADP + H(+)</text>
        <dbReference type="Rhea" id="RHEA:46608"/>
        <dbReference type="Rhea" id="RHEA-COMP:11060"/>
        <dbReference type="Rhea" id="RHEA-COMP:11605"/>
        <dbReference type="ChEBI" id="CHEBI:15378"/>
        <dbReference type="ChEBI" id="CHEBI:30013"/>
        <dbReference type="ChEBI" id="CHEBI:30616"/>
        <dbReference type="ChEBI" id="CHEBI:61977"/>
        <dbReference type="ChEBI" id="CHEBI:456216"/>
        <dbReference type="EC" id="2.7.12.1"/>
    </reaction>
</comment>
<evidence type="ECO:0000256" key="8">
    <source>
        <dbReference type="ARBA" id="ARBA00049308"/>
    </source>
</evidence>
<dbReference type="EC" id="2.7.12.1" evidence="1"/>
<dbReference type="Pfam" id="PF00069">
    <property type="entry name" value="Pkinase"/>
    <property type="match status" value="1"/>
</dbReference>
<organism evidence="12 13">
    <name type="scientific">Blepharisma stoltei</name>
    <dbReference type="NCBI Taxonomy" id="1481888"/>
    <lineage>
        <taxon>Eukaryota</taxon>
        <taxon>Sar</taxon>
        <taxon>Alveolata</taxon>
        <taxon>Ciliophora</taxon>
        <taxon>Postciliodesmatophora</taxon>
        <taxon>Heterotrichea</taxon>
        <taxon>Heterotrichida</taxon>
        <taxon>Blepharismidae</taxon>
        <taxon>Blepharisma</taxon>
    </lineage>
</organism>
<dbReference type="GO" id="GO:0004674">
    <property type="term" value="F:protein serine/threonine kinase activity"/>
    <property type="evidence" value="ECO:0007669"/>
    <property type="project" value="UniProtKB-KW"/>
</dbReference>
<dbReference type="EMBL" id="CAJZBQ010000035">
    <property type="protein sequence ID" value="CAG9323872.1"/>
    <property type="molecule type" value="Genomic_DNA"/>
</dbReference>
<dbReference type="Gene3D" id="3.30.200.20">
    <property type="entry name" value="Phosphorylase Kinase, domain 1"/>
    <property type="match status" value="1"/>
</dbReference>
<evidence type="ECO:0000256" key="2">
    <source>
        <dbReference type="ARBA" id="ARBA00022527"/>
    </source>
</evidence>
<evidence type="ECO:0000313" key="13">
    <source>
        <dbReference type="Proteomes" id="UP001162131"/>
    </source>
</evidence>
<feature type="compositionally biased region" description="Polar residues" evidence="10">
    <location>
        <begin position="75"/>
        <end position="95"/>
    </location>
</feature>
<keyword evidence="3" id="KW-0808">Transferase</keyword>
<evidence type="ECO:0000256" key="10">
    <source>
        <dbReference type="SAM" id="MobiDB-lite"/>
    </source>
</evidence>
<comment type="catalytic activity">
    <reaction evidence="7">
        <text>L-seryl-[protein] + ATP = O-phospho-L-seryl-[protein] + ADP + H(+)</text>
        <dbReference type="Rhea" id="RHEA:17989"/>
        <dbReference type="Rhea" id="RHEA-COMP:9863"/>
        <dbReference type="Rhea" id="RHEA-COMP:11604"/>
        <dbReference type="ChEBI" id="CHEBI:15378"/>
        <dbReference type="ChEBI" id="CHEBI:29999"/>
        <dbReference type="ChEBI" id="CHEBI:30616"/>
        <dbReference type="ChEBI" id="CHEBI:83421"/>
        <dbReference type="ChEBI" id="CHEBI:456216"/>
        <dbReference type="EC" id="2.7.12.1"/>
    </reaction>
</comment>
<dbReference type="InterPro" id="IPR042521">
    <property type="entry name" value="DYRK"/>
</dbReference>
<feature type="region of interest" description="Disordered" evidence="10">
    <location>
        <begin position="75"/>
        <end position="100"/>
    </location>
</feature>
<feature type="domain" description="Protein kinase" evidence="11">
    <location>
        <begin position="195"/>
        <end position="491"/>
    </location>
</feature>
<evidence type="ECO:0000256" key="5">
    <source>
        <dbReference type="ARBA" id="ARBA00022777"/>
    </source>
</evidence>
<keyword evidence="6" id="KW-0067">ATP-binding</keyword>
<evidence type="ECO:0000256" key="7">
    <source>
        <dbReference type="ARBA" id="ARBA00049003"/>
    </source>
</evidence>
<comment type="catalytic activity">
    <reaction evidence="9">
        <text>L-tyrosyl-[protein] + ATP = O-phospho-L-tyrosyl-[protein] + ADP + H(+)</text>
        <dbReference type="Rhea" id="RHEA:10596"/>
        <dbReference type="Rhea" id="RHEA-COMP:10136"/>
        <dbReference type="Rhea" id="RHEA-COMP:20101"/>
        <dbReference type="ChEBI" id="CHEBI:15378"/>
        <dbReference type="ChEBI" id="CHEBI:30616"/>
        <dbReference type="ChEBI" id="CHEBI:46858"/>
        <dbReference type="ChEBI" id="CHEBI:61978"/>
        <dbReference type="ChEBI" id="CHEBI:456216"/>
        <dbReference type="EC" id="2.7.12.1"/>
    </reaction>
</comment>
<comment type="caution">
    <text evidence="12">The sequence shown here is derived from an EMBL/GenBank/DDBJ whole genome shotgun (WGS) entry which is preliminary data.</text>
</comment>
<gene>
    <name evidence="12" type="ORF">BSTOLATCC_MIC34908</name>
</gene>
<evidence type="ECO:0000256" key="1">
    <source>
        <dbReference type="ARBA" id="ARBA00013203"/>
    </source>
</evidence>
<dbReference type="PROSITE" id="PS50011">
    <property type="entry name" value="PROTEIN_KINASE_DOM"/>
    <property type="match status" value="1"/>
</dbReference>
<dbReference type="GO" id="GO:0005524">
    <property type="term" value="F:ATP binding"/>
    <property type="evidence" value="ECO:0007669"/>
    <property type="project" value="UniProtKB-KW"/>
</dbReference>
<dbReference type="InterPro" id="IPR050494">
    <property type="entry name" value="Ser_Thr_dual-spec_kinase"/>
</dbReference>
<proteinExistence type="predicted"/>
<dbReference type="PANTHER" id="PTHR24058">
    <property type="entry name" value="DUAL SPECIFICITY PROTEIN KINASE"/>
    <property type="match status" value="1"/>
</dbReference>
<protein>
    <recommendedName>
        <fullName evidence="1">dual-specificity kinase</fullName>
        <ecNumber evidence="1">2.7.12.1</ecNumber>
    </recommendedName>
</protein>
<keyword evidence="5" id="KW-0418">Kinase</keyword>
<reference evidence="12" key="1">
    <citation type="submission" date="2021-09" db="EMBL/GenBank/DDBJ databases">
        <authorList>
            <consortium name="AG Swart"/>
            <person name="Singh M."/>
            <person name="Singh A."/>
            <person name="Seah K."/>
            <person name="Emmerich C."/>
        </authorList>
    </citation>
    <scope>NUCLEOTIDE SEQUENCE</scope>
    <source>
        <strain evidence="12">ATCC30299</strain>
    </source>
</reference>
<evidence type="ECO:0000256" key="3">
    <source>
        <dbReference type="ARBA" id="ARBA00022679"/>
    </source>
</evidence>
<dbReference type="Gene3D" id="3.30.10.30">
    <property type="entry name" value="DYRK"/>
    <property type="match status" value="1"/>
</dbReference>
<dbReference type="SUPFAM" id="SSF56112">
    <property type="entry name" value="Protein kinase-like (PK-like)"/>
    <property type="match status" value="1"/>
</dbReference>
<evidence type="ECO:0000313" key="12">
    <source>
        <dbReference type="EMBL" id="CAG9323872.1"/>
    </source>
</evidence>
<keyword evidence="13" id="KW-1185">Reference proteome</keyword>
<dbReference type="GO" id="GO:0004712">
    <property type="term" value="F:protein serine/threonine/tyrosine kinase activity"/>
    <property type="evidence" value="ECO:0007669"/>
    <property type="project" value="UniProtKB-EC"/>
</dbReference>
<sequence>MKSTSQRNDNVKIYTFITPRNSRNLSLLIEKDPNKARLHKYALSIAADKKFTILDSSRKRKDDISLPYIHNSHRSNISPRYNNATNKSLASSPNHTPDKLNISKASRKTSILRPEDFQPVSEDLKFPIASSQALKRYMNSLTPYEHGEILEYPKVYFLGINASKIFSNKTEKNYGFDDENSNYILITGDHLNYRYEILEIIGAGNCSQVCKCFDHKTKEIVAIKVVKSKPKIYKQGVAEAKILHAIKDEDENDEWNIVRMHEFFLFRKHICMVMEILDISLYTMIKSSKTMGLPLGIIKRIAKQIIRALKLLRKCGIIHCDLNPKNILLKMYSKSEIKLIDFGSSCFTSDKKYNIKQVKYYRAPEVILGCLHSYPIDMWSLGCILAECFAGVPLFPGENDHDQLSCIMELLGVPPDSLVSQSSMKDSYFNLFGEPILYQKSYNKPRTPGSVLLIDKIKTTDLRFLDFLEECLRYDPDSRLTPSKALKHPWISEAIKI</sequence>
<name>A0AAU9JA91_9CILI</name>
<accession>A0AAU9JA91</accession>